<name>A0A9N8HNE3_9STRA</name>
<keyword evidence="2" id="KW-0732">Signal</keyword>
<feature type="transmembrane region" description="Helical" evidence="1">
    <location>
        <begin position="195"/>
        <end position="218"/>
    </location>
</feature>
<evidence type="ECO:0000256" key="2">
    <source>
        <dbReference type="SAM" id="SignalP"/>
    </source>
</evidence>
<feature type="chain" id="PRO_5040219510" evidence="2">
    <location>
        <begin position="20"/>
        <end position="266"/>
    </location>
</feature>
<keyword evidence="1" id="KW-0812">Transmembrane</keyword>
<proteinExistence type="predicted"/>
<dbReference type="Proteomes" id="UP001153069">
    <property type="component" value="Unassembled WGS sequence"/>
</dbReference>
<gene>
    <name evidence="3" type="ORF">SEMRO_1077_G238570.1</name>
</gene>
<feature type="signal peptide" evidence="2">
    <location>
        <begin position="1"/>
        <end position="19"/>
    </location>
</feature>
<protein>
    <submittedName>
        <fullName evidence="3">Uncharacterized protein</fullName>
    </submittedName>
</protein>
<reference evidence="3" key="1">
    <citation type="submission" date="2020-06" db="EMBL/GenBank/DDBJ databases">
        <authorList>
            <consortium name="Plant Systems Biology data submission"/>
        </authorList>
    </citation>
    <scope>NUCLEOTIDE SEQUENCE</scope>
    <source>
        <strain evidence="3">D6</strain>
    </source>
</reference>
<evidence type="ECO:0000256" key="1">
    <source>
        <dbReference type="SAM" id="Phobius"/>
    </source>
</evidence>
<dbReference type="AlphaFoldDB" id="A0A9N8HNE3"/>
<evidence type="ECO:0000313" key="4">
    <source>
        <dbReference type="Proteomes" id="UP001153069"/>
    </source>
</evidence>
<dbReference type="EMBL" id="CAICTM010001075">
    <property type="protein sequence ID" value="CAB9520136.1"/>
    <property type="molecule type" value="Genomic_DNA"/>
</dbReference>
<keyword evidence="1" id="KW-0472">Membrane</keyword>
<keyword evidence="1" id="KW-1133">Transmembrane helix</keyword>
<keyword evidence="4" id="KW-1185">Reference proteome</keyword>
<accession>A0A9N8HNE3</accession>
<sequence length="266" mass="29729">MSIRVPFFLGILAVSSVDGFNMDAGVFANKTVHQLEQMYIDDCAVDTSPHGYYGAFLQPCEFQFRQSNVAEFDDKDACSDKTSTLVAKPIPMNWFFNSTFLDEDGWSSDDFPSGEDLLLWPDQCVGVTPRCYSVNDEAIHETLTRIFSSGGIPEDATHVRVDCRSDAMALSRAIDAFADNIDKLDFDLERVATIVVAWLVTVFLVALVLAMWCMYACLRLCSCFRGGATCKHHPETTHVLRRSEYEVIEEGTEKEGLLGGEEQLRS</sequence>
<evidence type="ECO:0000313" key="3">
    <source>
        <dbReference type="EMBL" id="CAB9520136.1"/>
    </source>
</evidence>
<organism evidence="3 4">
    <name type="scientific">Seminavis robusta</name>
    <dbReference type="NCBI Taxonomy" id="568900"/>
    <lineage>
        <taxon>Eukaryota</taxon>
        <taxon>Sar</taxon>
        <taxon>Stramenopiles</taxon>
        <taxon>Ochrophyta</taxon>
        <taxon>Bacillariophyta</taxon>
        <taxon>Bacillariophyceae</taxon>
        <taxon>Bacillariophycidae</taxon>
        <taxon>Naviculales</taxon>
        <taxon>Naviculaceae</taxon>
        <taxon>Seminavis</taxon>
    </lineage>
</organism>
<comment type="caution">
    <text evidence="3">The sequence shown here is derived from an EMBL/GenBank/DDBJ whole genome shotgun (WGS) entry which is preliminary data.</text>
</comment>